<dbReference type="AlphaFoldDB" id="A0A7W6M746"/>
<sequence length="202" mass="21870">MQADRYSRFVGWLKVLLPLLALGLLSTLFLLSRAIDTETVIPFADKEIQDRLRDQQVTGPVYQSVTANGDQISFAAQKLTTPQGQTDGNEAEEIEINMELASGSTLMVTADRGVLDISQDTADLSGDVVITTSTGYRIESQKLTTLMSTTQVTSPGPVHADGPIGTLDAGAMTLNPAIDDEPAHLVFTNQVKLIYMPKQDEE</sequence>
<dbReference type="EMBL" id="JACIFU010000001">
    <property type="protein sequence ID" value="MBB4172716.1"/>
    <property type="molecule type" value="Genomic_DNA"/>
</dbReference>
<dbReference type="Gene3D" id="2.60.450.10">
    <property type="entry name" value="Lipopolysaccharide (LPS) transport protein A like domain"/>
    <property type="match status" value="1"/>
</dbReference>
<gene>
    <name evidence="1" type="ORF">GGR93_000477</name>
</gene>
<dbReference type="GO" id="GO:0005886">
    <property type="term" value="C:plasma membrane"/>
    <property type="evidence" value="ECO:0007669"/>
    <property type="project" value="InterPro"/>
</dbReference>
<dbReference type="Proteomes" id="UP000565745">
    <property type="component" value="Unassembled WGS sequence"/>
</dbReference>
<dbReference type="InterPro" id="IPR026265">
    <property type="entry name" value="LptC"/>
</dbReference>
<protein>
    <submittedName>
        <fullName evidence="1">Lipopolysaccharide export system protein LptC</fullName>
    </submittedName>
</protein>
<dbReference type="RefSeq" id="WP_025055198.1">
    <property type="nucleotide sequence ID" value="NZ_JACIFU010000001.1"/>
</dbReference>
<dbReference type="GO" id="GO:0015221">
    <property type="term" value="F:lipopolysaccharide transmembrane transporter activity"/>
    <property type="evidence" value="ECO:0007669"/>
    <property type="project" value="InterPro"/>
</dbReference>
<name>A0A7W6M746_9RHOB</name>
<evidence type="ECO:0000313" key="1">
    <source>
        <dbReference type="EMBL" id="MBB4172716.1"/>
    </source>
</evidence>
<evidence type="ECO:0000313" key="2">
    <source>
        <dbReference type="Proteomes" id="UP000565745"/>
    </source>
</evidence>
<proteinExistence type="predicted"/>
<reference evidence="1 2" key="1">
    <citation type="submission" date="2020-08" db="EMBL/GenBank/DDBJ databases">
        <title>Genomic Encyclopedia of Type Strains, Phase IV (KMG-IV): sequencing the most valuable type-strain genomes for metagenomic binning, comparative biology and taxonomic classification.</title>
        <authorList>
            <person name="Goeker M."/>
        </authorList>
    </citation>
    <scope>NUCLEOTIDE SEQUENCE [LARGE SCALE GENOMIC DNA]</scope>
    <source>
        <strain evidence="1 2">DSM 101015</strain>
    </source>
</reference>
<organism evidence="1 2">
    <name type="scientific">Sulfitobacter noctilucicola</name>
    <dbReference type="NCBI Taxonomy" id="1342301"/>
    <lineage>
        <taxon>Bacteria</taxon>
        <taxon>Pseudomonadati</taxon>
        <taxon>Pseudomonadota</taxon>
        <taxon>Alphaproteobacteria</taxon>
        <taxon>Rhodobacterales</taxon>
        <taxon>Roseobacteraceae</taxon>
        <taxon>Sulfitobacter</taxon>
    </lineage>
</organism>
<comment type="caution">
    <text evidence="1">The sequence shown here is derived from an EMBL/GenBank/DDBJ whole genome shotgun (WGS) entry which is preliminary data.</text>
</comment>
<dbReference type="NCBIfam" id="TIGR04409">
    <property type="entry name" value="LptC_YrbK"/>
    <property type="match status" value="1"/>
</dbReference>
<keyword evidence="2" id="KW-1185">Reference proteome</keyword>
<dbReference type="Pfam" id="PF06835">
    <property type="entry name" value="LptC"/>
    <property type="match status" value="1"/>
</dbReference>
<accession>A0A7W6M746</accession>
<dbReference type="InterPro" id="IPR010664">
    <property type="entry name" value="LipoPS_assembly_LptC-rel"/>
</dbReference>
<dbReference type="OrthoDB" id="7871110at2"/>